<dbReference type="EMBL" id="JASDAP010000026">
    <property type="protein sequence ID" value="KAK1879575.1"/>
    <property type="molecule type" value="Genomic_DNA"/>
</dbReference>
<dbReference type="GO" id="GO:0003677">
    <property type="term" value="F:DNA binding"/>
    <property type="evidence" value="ECO:0007669"/>
    <property type="project" value="UniProtKB-KW"/>
</dbReference>
<protein>
    <submittedName>
        <fullName evidence="1">Single-stranded DNA-binding protein DdrB</fullName>
    </submittedName>
</protein>
<dbReference type="Proteomes" id="UP001228049">
    <property type="component" value="Unassembled WGS sequence"/>
</dbReference>
<sequence length="201" mass="22410">MLGNKQMREFSVCRPPVYHQSHVNLNAMATESRGPLYCSQVVPDLDSSYRPTATSVSIILSFFPLGRRRCFKAEVTTRELKFPTGSRWARGLARTRTRKALSSPNWIQMAVFVQGHRQHRHWECGEGNDSEGRGCSCTALRSQRPGWRSAGCVVPVAPDTPVPLDTESGDTLGFNHGLNYVLSGSRKETGSSNITSYKYWG</sequence>
<comment type="caution">
    <text evidence="1">The sequence shown here is derived from an EMBL/GenBank/DDBJ whole genome shotgun (WGS) entry which is preliminary data.</text>
</comment>
<name>A0AAD9EZ87_DISEL</name>
<organism evidence="1 2">
    <name type="scientific">Dissostichus eleginoides</name>
    <name type="common">Patagonian toothfish</name>
    <name type="synonym">Dissostichus amissus</name>
    <dbReference type="NCBI Taxonomy" id="100907"/>
    <lineage>
        <taxon>Eukaryota</taxon>
        <taxon>Metazoa</taxon>
        <taxon>Chordata</taxon>
        <taxon>Craniata</taxon>
        <taxon>Vertebrata</taxon>
        <taxon>Euteleostomi</taxon>
        <taxon>Actinopterygii</taxon>
        <taxon>Neopterygii</taxon>
        <taxon>Teleostei</taxon>
        <taxon>Neoteleostei</taxon>
        <taxon>Acanthomorphata</taxon>
        <taxon>Eupercaria</taxon>
        <taxon>Perciformes</taxon>
        <taxon>Notothenioidei</taxon>
        <taxon>Nototheniidae</taxon>
        <taxon>Dissostichus</taxon>
    </lineage>
</organism>
<proteinExistence type="predicted"/>
<dbReference type="AlphaFoldDB" id="A0AAD9EZ87"/>
<accession>A0AAD9EZ87</accession>
<reference evidence="1" key="1">
    <citation type="submission" date="2023-04" db="EMBL/GenBank/DDBJ databases">
        <title>Chromosome-level genome of Chaenocephalus aceratus.</title>
        <authorList>
            <person name="Park H."/>
        </authorList>
    </citation>
    <scope>NUCLEOTIDE SEQUENCE</scope>
    <source>
        <strain evidence="1">DE</strain>
        <tissue evidence="1">Muscle</tissue>
    </source>
</reference>
<evidence type="ECO:0000313" key="1">
    <source>
        <dbReference type="EMBL" id="KAK1879575.1"/>
    </source>
</evidence>
<keyword evidence="1" id="KW-0238">DNA-binding</keyword>
<evidence type="ECO:0000313" key="2">
    <source>
        <dbReference type="Proteomes" id="UP001228049"/>
    </source>
</evidence>
<keyword evidence="2" id="KW-1185">Reference proteome</keyword>
<gene>
    <name evidence="1" type="ORF">KUDE01_027692</name>
</gene>